<gene>
    <name evidence="2" type="ORF">Spa11_16860</name>
</gene>
<dbReference type="Proteomes" id="UP000316426">
    <property type="component" value="Chromosome"/>
</dbReference>
<dbReference type="EMBL" id="CP036349">
    <property type="protein sequence ID" value="QDV73490.1"/>
    <property type="molecule type" value="Genomic_DNA"/>
</dbReference>
<evidence type="ECO:0008006" key="4">
    <source>
        <dbReference type="Google" id="ProtNLM"/>
    </source>
</evidence>
<organism evidence="2 3">
    <name type="scientific">Botrimarina mediterranea</name>
    <dbReference type="NCBI Taxonomy" id="2528022"/>
    <lineage>
        <taxon>Bacteria</taxon>
        <taxon>Pseudomonadati</taxon>
        <taxon>Planctomycetota</taxon>
        <taxon>Planctomycetia</taxon>
        <taxon>Pirellulales</taxon>
        <taxon>Lacipirellulaceae</taxon>
        <taxon>Botrimarina</taxon>
    </lineage>
</organism>
<evidence type="ECO:0000313" key="2">
    <source>
        <dbReference type="EMBL" id="QDV73490.1"/>
    </source>
</evidence>
<evidence type="ECO:0000256" key="1">
    <source>
        <dbReference type="SAM" id="SignalP"/>
    </source>
</evidence>
<dbReference type="RefSeq" id="WP_145110570.1">
    <property type="nucleotide sequence ID" value="NZ_CP036349.1"/>
</dbReference>
<keyword evidence="3" id="KW-1185">Reference proteome</keyword>
<accession>A0A518K6T1</accession>
<reference evidence="2 3" key="1">
    <citation type="submission" date="2019-02" db="EMBL/GenBank/DDBJ databases">
        <title>Deep-cultivation of Planctomycetes and their phenomic and genomic characterization uncovers novel biology.</title>
        <authorList>
            <person name="Wiegand S."/>
            <person name="Jogler M."/>
            <person name="Boedeker C."/>
            <person name="Pinto D."/>
            <person name="Vollmers J."/>
            <person name="Rivas-Marin E."/>
            <person name="Kohn T."/>
            <person name="Peeters S.H."/>
            <person name="Heuer A."/>
            <person name="Rast P."/>
            <person name="Oberbeckmann S."/>
            <person name="Bunk B."/>
            <person name="Jeske O."/>
            <person name="Meyerdierks A."/>
            <person name="Storesund J.E."/>
            <person name="Kallscheuer N."/>
            <person name="Luecker S."/>
            <person name="Lage O.M."/>
            <person name="Pohl T."/>
            <person name="Merkel B.J."/>
            <person name="Hornburger P."/>
            <person name="Mueller R.-W."/>
            <person name="Bruemmer F."/>
            <person name="Labrenz M."/>
            <person name="Spormann A.M."/>
            <person name="Op den Camp H."/>
            <person name="Overmann J."/>
            <person name="Amann R."/>
            <person name="Jetten M.S.M."/>
            <person name="Mascher T."/>
            <person name="Medema M.H."/>
            <person name="Devos D.P."/>
            <person name="Kaster A.-K."/>
            <person name="Ovreas L."/>
            <person name="Rohde M."/>
            <person name="Galperin M.Y."/>
            <person name="Jogler C."/>
        </authorList>
    </citation>
    <scope>NUCLEOTIDE SEQUENCE [LARGE SCALE GENOMIC DNA]</scope>
    <source>
        <strain evidence="2 3">Spa11</strain>
    </source>
</reference>
<name>A0A518K6T1_9BACT</name>
<evidence type="ECO:0000313" key="3">
    <source>
        <dbReference type="Proteomes" id="UP000316426"/>
    </source>
</evidence>
<dbReference type="KEGG" id="bmei:Spa11_16860"/>
<sequence precursor="true">MIRTSLPLIALGATIGVAQAGPYSSYSGVTAGAPDNPIARASITTFESSVVNYAPSPGVGANFSKPATALSSLGELYSPVAAPGGANAPFNKLYAPQTGAEPNNFHAGSAVSDPFSGDIDSTTDTYGFIGIDAPGAITLGFAKPITDGAGPDFAVFENAFAFGGATSLLAELAYVEVSSNGVDFLRFPSVSLNTVPTTVSGAFQAYDATNLYNLAGKHTANWGTPFDLAELASDPLVTGGVVDITAIDYVRLVDVVGSGDLSDGAGGTLTGVARDSLGNAILDNWLTYDSAGFDYLGLPTGAVGVLNSVPEPTSALLTLVGLAAIAALRRS</sequence>
<feature type="signal peptide" evidence="1">
    <location>
        <begin position="1"/>
        <end position="20"/>
    </location>
</feature>
<dbReference type="AlphaFoldDB" id="A0A518K6T1"/>
<feature type="chain" id="PRO_5021977650" description="PEP-CTERM protein-sorting domain-containing protein" evidence="1">
    <location>
        <begin position="21"/>
        <end position="331"/>
    </location>
</feature>
<proteinExistence type="predicted"/>
<keyword evidence="1" id="KW-0732">Signal</keyword>
<dbReference type="InterPro" id="IPR013424">
    <property type="entry name" value="Ice-binding_C"/>
</dbReference>
<dbReference type="NCBIfam" id="TIGR02595">
    <property type="entry name" value="PEP_CTERM"/>
    <property type="match status" value="1"/>
</dbReference>
<protein>
    <recommendedName>
        <fullName evidence="4">PEP-CTERM protein-sorting domain-containing protein</fullName>
    </recommendedName>
</protein>